<feature type="region of interest" description="Disordered" evidence="1">
    <location>
        <begin position="65"/>
        <end position="124"/>
    </location>
</feature>
<gene>
    <name evidence="2" type="ORF">F2Q70_00002510</name>
</gene>
<dbReference type="AlphaFoldDB" id="A0A8S9J1Y5"/>
<proteinExistence type="predicted"/>
<evidence type="ECO:0000313" key="2">
    <source>
        <dbReference type="EMBL" id="KAF2575643.1"/>
    </source>
</evidence>
<organism evidence="2">
    <name type="scientific">Brassica cretica</name>
    <name type="common">Mustard</name>
    <dbReference type="NCBI Taxonomy" id="69181"/>
    <lineage>
        <taxon>Eukaryota</taxon>
        <taxon>Viridiplantae</taxon>
        <taxon>Streptophyta</taxon>
        <taxon>Embryophyta</taxon>
        <taxon>Tracheophyta</taxon>
        <taxon>Spermatophyta</taxon>
        <taxon>Magnoliopsida</taxon>
        <taxon>eudicotyledons</taxon>
        <taxon>Gunneridae</taxon>
        <taxon>Pentapetalae</taxon>
        <taxon>rosids</taxon>
        <taxon>malvids</taxon>
        <taxon>Brassicales</taxon>
        <taxon>Brassicaceae</taxon>
        <taxon>Brassiceae</taxon>
        <taxon>Brassica</taxon>
    </lineage>
</organism>
<sequence>MVVLLDGNGSLATLALLKSKGVLLVTELSLGGDEAFLLSRQFGVSVATELSSTATYVAFGEDEGSSKQRSTFGLRNTAVERPPGVKAAKRSGKKPMKRGRGERSLSGFGPLSKRICVGEKGSPR</sequence>
<reference evidence="2" key="1">
    <citation type="submission" date="2019-12" db="EMBL/GenBank/DDBJ databases">
        <title>Genome sequencing and annotation of Brassica cretica.</title>
        <authorList>
            <person name="Studholme D.J."/>
            <person name="Sarris P.F."/>
        </authorList>
    </citation>
    <scope>NUCLEOTIDE SEQUENCE</scope>
    <source>
        <strain evidence="2">PFS-102/07</strain>
        <tissue evidence="2">Leaf</tissue>
    </source>
</reference>
<comment type="caution">
    <text evidence="2">The sequence shown here is derived from an EMBL/GenBank/DDBJ whole genome shotgun (WGS) entry which is preliminary data.</text>
</comment>
<name>A0A8S9J1Y5_BRACR</name>
<feature type="compositionally biased region" description="Basic residues" evidence="1">
    <location>
        <begin position="87"/>
        <end position="100"/>
    </location>
</feature>
<protein>
    <submittedName>
        <fullName evidence="2">Uncharacterized protein</fullName>
    </submittedName>
</protein>
<accession>A0A8S9J1Y5</accession>
<dbReference type="EMBL" id="QGKY02001015">
    <property type="protein sequence ID" value="KAF2575643.1"/>
    <property type="molecule type" value="Genomic_DNA"/>
</dbReference>
<evidence type="ECO:0000256" key="1">
    <source>
        <dbReference type="SAM" id="MobiDB-lite"/>
    </source>
</evidence>